<dbReference type="RefSeq" id="WP_199110024.1">
    <property type="nucleotide sequence ID" value="NZ_JAHWXQ010000002.1"/>
</dbReference>
<accession>A0ABS6XDH1</accession>
<evidence type="ECO:0000313" key="2">
    <source>
        <dbReference type="EMBL" id="MBW3365553.1"/>
    </source>
</evidence>
<dbReference type="Proteomes" id="UP000774935">
    <property type="component" value="Unassembled WGS sequence"/>
</dbReference>
<dbReference type="EMBL" id="JAHWXQ010000002">
    <property type="protein sequence ID" value="MBW3365553.1"/>
    <property type="molecule type" value="Genomic_DNA"/>
</dbReference>
<evidence type="ECO:0000313" key="3">
    <source>
        <dbReference type="Proteomes" id="UP000774935"/>
    </source>
</evidence>
<dbReference type="InterPro" id="IPR008969">
    <property type="entry name" value="CarboxyPept-like_regulatory"/>
</dbReference>
<gene>
    <name evidence="2" type="ORF">KYK27_10880</name>
</gene>
<keyword evidence="3" id="KW-1185">Reference proteome</keyword>
<evidence type="ECO:0000256" key="1">
    <source>
        <dbReference type="SAM" id="SignalP"/>
    </source>
</evidence>
<feature type="signal peptide" evidence="1">
    <location>
        <begin position="1"/>
        <end position="19"/>
    </location>
</feature>
<name>A0ABS6XDH1_9BACT</name>
<feature type="chain" id="PRO_5045364742" evidence="1">
    <location>
        <begin position="20"/>
        <end position="274"/>
    </location>
</feature>
<dbReference type="Pfam" id="PF13715">
    <property type="entry name" value="CarbopepD_reg_2"/>
    <property type="match status" value="1"/>
</dbReference>
<comment type="caution">
    <text evidence="2">The sequence shown here is derived from an EMBL/GenBank/DDBJ whole genome shotgun (WGS) entry which is preliminary data.</text>
</comment>
<reference evidence="2 3" key="1">
    <citation type="submission" date="2021-07" db="EMBL/GenBank/DDBJ databases">
        <authorList>
            <person name="Kim M.K."/>
        </authorList>
    </citation>
    <scope>NUCLEOTIDE SEQUENCE [LARGE SCALE GENOMIC DNA]</scope>
    <source>
        <strain evidence="2 3">HLY7-15</strain>
    </source>
</reference>
<keyword evidence="1" id="KW-0732">Signal</keyword>
<organism evidence="2 3">
    <name type="scientific">Pontibacter populi</name>
    <dbReference type="NCBI Taxonomy" id="890055"/>
    <lineage>
        <taxon>Bacteria</taxon>
        <taxon>Pseudomonadati</taxon>
        <taxon>Bacteroidota</taxon>
        <taxon>Cytophagia</taxon>
        <taxon>Cytophagales</taxon>
        <taxon>Hymenobacteraceae</taxon>
        <taxon>Pontibacter</taxon>
    </lineage>
</organism>
<sequence length="274" mass="30380">MNRLVLAATFLLSALTAFSQNIVLKGTVLNGKEPIPYVNIGIKKKGIGTAATIDGTFTLTLQDNSLKDTLIFSAVGFNELSVPVKTIVDSRKAEFELTEKTTDLREVVVSSKAAKIKKFGTTSRNPFIYGTSQAQNANDISELGKFINLNNKPSDILSATLYLISNKIDSANMRINFYENIDGMPGERIVEKSIIKRLPMKQGWVTVNLEDYNITVDKDFFIGFEYLPDPNHKELHLFSFGGAFGGNHFMRKVSLGEWQKGIGARQAAYVTVRQ</sequence>
<proteinExistence type="predicted"/>
<protein>
    <submittedName>
        <fullName evidence="2">Carboxypeptidase-like regulatory domain-containing protein</fullName>
    </submittedName>
</protein>
<dbReference type="SUPFAM" id="SSF49464">
    <property type="entry name" value="Carboxypeptidase regulatory domain-like"/>
    <property type="match status" value="1"/>
</dbReference>